<organism evidence="2 4">
    <name type="scientific">Cercospora beticola</name>
    <name type="common">Sugarbeet leaf spot fungus</name>
    <dbReference type="NCBI Taxonomy" id="122368"/>
    <lineage>
        <taxon>Eukaryota</taxon>
        <taxon>Fungi</taxon>
        <taxon>Dikarya</taxon>
        <taxon>Ascomycota</taxon>
        <taxon>Pezizomycotina</taxon>
        <taxon>Dothideomycetes</taxon>
        <taxon>Dothideomycetidae</taxon>
        <taxon>Mycosphaerellales</taxon>
        <taxon>Mycosphaerellaceae</taxon>
        <taxon>Cercospora</taxon>
    </lineage>
</organism>
<evidence type="ECO:0000256" key="1">
    <source>
        <dbReference type="SAM" id="MobiDB-lite"/>
    </source>
</evidence>
<evidence type="ECO:0000313" key="2">
    <source>
        <dbReference type="EMBL" id="PIA99833.1"/>
    </source>
</evidence>
<feature type="compositionally biased region" description="Polar residues" evidence="1">
    <location>
        <begin position="492"/>
        <end position="503"/>
    </location>
</feature>
<feature type="compositionally biased region" description="Polar residues" evidence="1">
    <location>
        <begin position="275"/>
        <end position="297"/>
    </location>
</feature>
<feature type="compositionally biased region" description="Basic and acidic residues" evidence="1">
    <location>
        <begin position="466"/>
        <end position="483"/>
    </location>
</feature>
<dbReference type="Proteomes" id="UP001302367">
    <property type="component" value="Chromosome 3"/>
</dbReference>
<accession>A0A2G5I5U6</accession>
<dbReference type="OrthoDB" id="3649008at2759"/>
<feature type="compositionally biased region" description="Low complexity" evidence="1">
    <location>
        <begin position="525"/>
        <end position="546"/>
    </location>
</feature>
<feature type="compositionally biased region" description="Acidic residues" evidence="1">
    <location>
        <begin position="547"/>
        <end position="558"/>
    </location>
</feature>
<feature type="compositionally biased region" description="Basic and acidic residues" evidence="1">
    <location>
        <begin position="428"/>
        <end position="452"/>
    </location>
</feature>
<feature type="compositionally biased region" description="Low complexity" evidence="1">
    <location>
        <begin position="362"/>
        <end position="371"/>
    </location>
</feature>
<feature type="compositionally biased region" description="Polar residues" evidence="1">
    <location>
        <begin position="323"/>
        <end position="361"/>
    </location>
</feature>
<sequence>MGFIEFHRGKLCVGIRRADSLRVWAKPQFEDGGAIVQDDDDTIVPDLFKFKVLEGQRREPMLSEVIWLPHFNPLYFDADDKKSREKKQMQFIGDAWKYLDENDPEEVRRMEQELEQPEYRKWQTWFDEAKVFKRRQLRNRQGRRNRRVQQAQDIAQVVGGGADEIEVNSDSSGVDSTFGDDTAPVRARKKRTRGVSADMPPPSLSNGRRGGGDDSSGPAKKRAKPKPKPKKGKNPAGHDGGDDNEPLVSGGLPPGIHHFANTGRDFMMEGVEEFSSASGEHSNNGVGLRSWQSSGQPTPDVEFDFNDLTNFMDFSTPEAPQSRAHTPSGNTGSKLFVTPIQTLGTSGHQSASPSRGPRSTISSHSNHSNGLSGYGARLNPQGTASRSSPSNKNRPNGHLQSPARHFQRAGSMMSDVDRRNCGMTDADAMERAVKASKDHDELIRRQRLESLARAEQQQTANQDPPLDEHQAQEAVSHPEREAESQPPGQEPTVGSSQPEAAQQTEREADQQQPNQNPPAGDNEAEAAQPEVQEPPAGPEEPNAAAADESDDEDLTGDD</sequence>
<proteinExistence type="predicted"/>
<dbReference type="EMBL" id="LKMD01000101">
    <property type="protein sequence ID" value="PIA99833.1"/>
    <property type="molecule type" value="Genomic_DNA"/>
</dbReference>
<dbReference type="Proteomes" id="UP000230605">
    <property type="component" value="Chromosome 3"/>
</dbReference>
<evidence type="ECO:0000313" key="3">
    <source>
        <dbReference type="EMBL" id="WPB00762.1"/>
    </source>
</evidence>
<protein>
    <submittedName>
        <fullName evidence="2">Uncharacterized protein</fullName>
    </submittedName>
</protein>
<dbReference type="EMBL" id="CP134186">
    <property type="protein sequence ID" value="WPB00762.1"/>
    <property type="molecule type" value="Genomic_DNA"/>
</dbReference>
<keyword evidence="5" id="KW-1185">Reference proteome</keyword>
<dbReference type="AlphaFoldDB" id="A0A2G5I5U6"/>
<reference evidence="3 5" key="2">
    <citation type="submission" date="2023-09" db="EMBL/GenBank/DDBJ databases">
        <title>Complete-Gapless Cercospora beticola genome.</title>
        <authorList>
            <person name="Wyatt N.A."/>
            <person name="Spanner R.E."/>
            <person name="Bolton M.D."/>
        </authorList>
    </citation>
    <scope>NUCLEOTIDE SEQUENCE [LARGE SCALE GENOMIC DNA]</scope>
    <source>
        <strain evidence="3">Cb09-40</strain>
    </source>
</reference>
<feature type="compositionally biased region" description="Low complexity" evidence="1">
    <location>
        <begin position="385"/>
        <end position="396"/>
    </location>
</feature>
<evidence type="ECO:0000313" key="4">
    <source>
        <dbReference type="Proteomes" id="UP000230605"/>
    </source>
</evidence>
<feature type="region of interest" description="Disordered" evidence="1">
    <location>
        <begin position="140"/>
        <end position="558"/>
    </location>
</feature>
<reference evidence="2 4" key="1">
    <citation type="submission" date="2015-10" db="EMBL/GenBank/DDBJ databases">
        <title>The cercosporin biosynthetic gene cluster was horizontally transferred to several fungal lineages and shown to be expanded in Cercospora beticola based on microsynteny with recipient genomes.</title>
        <authorList>
            <person name="De Jonge R."/>
            <person name="Ebert M.K."/>
            <person name="Suttle J.C."/>
            <person name="Jurick Ii W.M."/>
            <person name="Secor G.A."/>
            <person name="Thomma B.P."/>
            <person name="Van De Peer Y."/>
            <person name="Bolton M.D."/>
        </authorList>
    </citation>
    <scope>NUCLEOTIDE SEQUENCE [LARGE SCALE GENOMIC DNA]</scope>
    <source>
        <strain evidence="2 4">09-40</strain>
    </source>
</reference>
<feature type="compositionally biased region" description="Basic residues" evidence="1">
    <location>
        <begin position="219"/>
        <end position="233"/>
    </location>
</feature>
<gene>
    <name evidence="2" type="ORF">CB0940_03584</name>
    <name evidence="3" type="ORF">RHO25_005382</name>
</gene>
<evidence type="ECO:0000313" key="5">
    <source>
        <dbReference type="Proteomes" id="UP001302367"/>
    </source>
</evidence>
<name>A0A2G5I5U6_CERBT</name>